<dbReference type="Gene3D" id="3.40.50.300">
    <property type="entry name" value="P-loop containing nucleotide triphosphate hydrolases"/>
    <property type="match status" value="1"/>
</dbReference>
<gene>
    <name evidence="7" type="ORF">OG350_23360</name>
</gene>
<keyword evidence="2" id="KW-0813">Transport</keyword>
<evidence type="ECO:0000256" key="5">
    <source>
        <dbReference type="SAM" id="MobiDB-lite"/>
    </source>
</evidence>
<feature type="domain" description="ABC transporter" evidence="6">
    <location>
        <begin position="43"/>
        <end position="279"/>
    </location>
</feature>
<dbReference type="SUPFAM" id="SSF52540">
    <property type="entry name" value="P-loop containing nucleoside triphosphate hydrolases"/>
    <property type="match status" value="1"/>
</dbReference>
<dbReference type="InterPro" id="IPR003439">
    <property type="entry name" value="ABC_transporter-like_ATP-bd"/>
</dbReference>
<dbReference type="EMBL" id="CP108164">
    <property type="protein sequence ID" value="WTQ83059.1"/>
    <property type="molecule type" value="Genomic_DNA"/>
</dbReference>
<accession>A0ABZ1KR68</accession>
<keyword evidence="4 7" id="KW-0067">ATP-binding</keyword>
<dbReference type="RefSeq" id="WP_405449536.1">
    <property type="nucleotide sequence ID" value="NZ_CP108164.1"/>
</dbReference>
<evidence type="ECO:0000256" key="4">
    <source>
        <dbReference type="ARBA" id="ARBA00022840"/>
    </source>
</evidence>
<evidence type="ECO:0000256" key="1">
    <source>
        <dbReference type="ARBA" id="ARBA00005417"/>
    </source>
</evidence>
<dbReference type="PANTHER" id="PTHR43869">
    <property type="entry name" value="GLYCINE BETAINE/PROLINE BETAINE TRANSPORT SYSTEM ATP-BINDING PROTEIN PROV"/>
    <property type="match status" value="1"/>
</dbReference>
<dbReference type="InterPro" id="IPR003593">
    <property type="entry name" value="AAA+_ATPase"/>
</dbReference>
<evidence type="ECO:0000259" key="6">
    <source>
        <dbReference type="PROSITE" id="PS50893"/>
    </source>
</evidence>
<dbReference type="InterPro" id="IPR027417">
    <property type="entry name" value="P-loop_NTPase"/>
</dbReference>
<dbReference type="NCBIfam" id="TIGR01186">
    <property type="entry name" value="proV"/>
    <property type="match status" value="1"/>
</dbReference>
<feature type="region of interest" description="Disordered" evidence="5">
    <location>
        <begin position="356"/>
        <end position="416"/>
    </location>
</feature>
<dbReference type="Pfam" id="PF00005">
    <property type="entry name" value="ABC_tran"/>
    <property type="match status" value="1"/>
</dbReference>
<dbReference type="PROSITE" id="PS00211">
    <property type="entry name" value="ABC_TRANSPORTER_1"/>
    <property type="match status" value="1"/>
</dbReference>
<protein>
    <submittedName>
        <fullName evidence="7">Glycine betaine/L-proline ABC transporter ATP-binding protein</fullName>
    </submittedName>
</protein>
<reference evidence="7 8" key="1">
    <citation type="submission" date="2022-10" db="EMBL/GenBank/DDBJ databases">
        <title>The complete genomes of actinobacterial strains from the NBC collection.</title>
        <authorList>
            <person name="Joergensen T.S."/>
            <person name="Alvarez Arevalo M."/>
            <person name="Sterndorff E.B."/>
            <person name="Faurdal D."/>
            <person name="Vuksanovic O."/>
            <person name="Mourched A.-S."/>
            <person name="Charusanti P."/>
            <person name="Shaw S."/>
            <person name="Blin K."/>
            <person name="Weber T."/>
        </authorList>
    </citation>
    <scope>NUCLEOTIDE SEQUENCE [LARGE SCALE GENOMIC DNA]</scope>
    <source>
        <strain evidence="7 8">NBC_00156</strain>
    </source>
</reference>
<evidence type="ECO:0000313" key="8">
    <source>
        <dbReference type="Proteomes" id="UP001622557"/>
    </source>
</evidence>
<evidence type="ECO:0000256" key="3">
    <source>
        <dbReference type="ARBA" id="ARBA00022741"/>
    </source>
</evidence>
<keyword evidence="3" id="KW-0547">Nucleotide-binding</keyword>
<comment type="similarity">
    <text evidence="1">Belongs to the ABC transporter superfamily.</text>
</comment>
<dbReference type="SMART" id="SM00382">
    <property type="entry name" value="AAA"/>
    <property type="match status" value="1"/>
</dbReference>
<dbReference type="PROSITE" id="PS50893">
    <property type="entry name" value="ABC_TRANSPORTER_2"/>
    <property type="match status" value="1"/>
</dbReference>
<dbReference type="Proteomes" id="UP001622557">
    <property type="component" value="Chromosome"/>
</dbReference>
<evidence type="ECO:0000313" key="7">
    <source>
        <dbReference type="EMBL" id="WTQ83059.1"/>
    </source>
</evidence>
<dbReference type="InterPro" id="IPR017871">
    <property type="entry name" value="ABC_transporter-like_CS"/>
</dbReference>
<sequence>MTLTVPTRKPPTTAEPVFSVSGLWKVFGPKPERVPADPELTALTPAELRSRTGCTAAVRDVSFDVRKGEVFVVMGLSGSGKSTLVRCLTRLIEPTAGTIAIDGEDVRAMDRARLRELRRHRAAMVFQHFGLLPHRTVLDNVAYGLEIQGVGRSERRERAAEFVAKVGLAGMEKRRPGQLSGGQRQRVGLARALAVDPEVLLFDEPFSALDPLIRRDMQDEVTRLHREEGRTMVFITHDLSEALKLGDRIALMRDGRVVQLGTPEEIVGAPADDYVREFVRDVPREQVLTCRTAMRPVSPEDAVHGPALRPEATVAEAIEAVARAGAPARVMDAGRCLGVVDHDRLLGVVAGVTPEAPAGTITAPASAGTATAVSDAPAPAAGDAPAPGNPAPGERHDRRDRRPAPEAPASSTREAV</sequence>
<dbReference type="PANTHER" id="PTHR43869:SF1">
    <property type="entry name" value="GLYCINE BETAINE_PROLINE BETAINE TRANSPORT SYSTEM ATP-BINDING PROTEIN PROV"/>
    <property type="match status" value="1"/>
</dbReference>
<dbReference type="InterPro" id="IPR005892">
    <property type="entry name" value="Gly-betaine_transp_ATP-bd"/>
</dbReference>
<dbReference type="InterPro" id="IPR051921">
    <property type="entry name" value="ABC_osmolyte_uptake_ATP-bind"/>
</dbReference>
<keyword evidence="8" id="KW-1185">Reference proteome</keyword>
<evidence type="ECO:0000256" key="2">
    <source>
        <dbReference type="ARBA" id="ARBA00022448"/>
    </source>
</evidence>
<dbReference type="GO" id="GO:0005524">
    <property type="term" value="F:ATP binding"/>
    <property type="evidence" value="ECO:0007669"/>
    <property type="project" value="UniProtKB-KW"/>
</dbReference>
<dbReference type="CDD" id="cd03294">
    <property type="entry name" value="ABC_Pro_Gly_Betaine"/>
    <property type="match status" value="1"/>
</dbReference>
<proteinExistence type="inferred from homology"/>
<feature type="compositionally biased region" description="Low complexity" evidence="5">
    <location>
        <begin position="375"/>
        <end position="386"/>
    </location>
</feature>
<name>A0ABZ1KR68_STRAH</name>
<organism evidence="7 8">
    <name type="scientific">Streptomyces achromogenes</name>
    <dbReference type="NCBI Taxonomy" id="67255"/>
    <lineage>
        <taxon>Bacteria</taxon>
        <taxon>Bacillati</taxon>
        <taxon>Actinomycetota</taxon>
        <taxon>Actinomycetes</taxon>
        <taxon>Kitasatosporales</taxon>
        <taxon>Streptomycetaceae</taxon>
        <taxon>Streptomyces</taxon>
    </lineage>
</organism>
<dbReference type="GeneID" id="97283426"/>
<feature type="compositionally biased region" description="Basic and acidic residues" evidence="5">
    <location>
        <begin position="393"/>
        <end position="404"/>
    </location>
</feature>